<protein>
    <submittedName>
        <fullName evidence="2">Ies5 protein</fullName>
    </submittedName>
</protein>
<gene>
    <name evidence="2" type="ORF">DAKH74_020610</name>
</gene>
<evidence type="ECO:0000313" key="2">
    <source>
        <dbReference type="EMBL" id="GMM55445.1"/>
    </source>
</evidence>
<sequence length="123" mass="14376">MVEEDTSNLSKELNKLRSRNEELTKQDATLRREYTTLFRKISSLTTALRQMDKGLQELADSEKVPTISDDTLRIAPALDWYNRQIALIEEAEDFEIPQELEDAYRMYKNTPLLYRDAVDSDDN</sequence>
<accession>A0AAV5RVK1</accession>
<reference evidence="2 3" key="1">
    <citation type="journal article" date="2023" name="Elife">
        <title>Identification of key yeast species and microbe-microbe interactions impacting larval growth of Drosophila in the wild.</title>
        <authorList>
            <person name="Mure A."/>
            <person name="Sugiura Y."/>
            <person name="Maeda R."/>
            <person name="Honda K."/>
            <person name="Sakurai N."/>
            <person name="Takahashi Y."/>
            <person name="Watada M."/>
            <person name="Katoh T."/>
            <person name="Gotoh A."/>
            <person name="Gotoh Y."/>
            <person name="Taniguchi I."/>
            <person name="Nakamura K."/>
            <person name="Hayashi T."/>
            <person name="Katayama T."/>
            <person name="Uemura T."/>
            <person name="Hattori Y."/>
        </authorList>
    </citation>
    <scope>NUCLEOTIDE SEQUENCE [LARGE SCALE GENOMIC DNA]</scope>
    <source>
        <strain evidence="2 3">KH-74</strain>
    </source>
</reference>
<evidence type="ECO:0000256" key="1">
    <source>
        <dbReference type="SAM" id="MobiDB-lite"/>
    </source>
</evidence>
<dbReference type="GO" id="GO:0031011">
    <property type="term" value="C:Ino80 complex"/>
    <property type="evidence" value="ECO:0007669"/>
    <property type="project" value="InterPro"/>
</dbReference>
<comment type="caution">
    <text evidence="2">The sequence shown here is derived from an EMBL/GenBank/DDBJ whole genome shotgun (WGS) entry which is preliminary data.</text>
</comment>
<dbReference type="Proteomes" id="UP001377567">
    <property type="component" value="Unassembled WGS sequence"/>
</dbReference>
<dbReference type="AlphaFoldDB" id="A0AAV5RVK1"/>
<organism evidence="2 3">
    <name type="scientific">Maudiozyma humilis</name>
    <name type="common">Sour dough yeast</name>
    <name type="synonym">Kazachstania humilis</name>
    <dbReference type="NCBI Taxonomy" id="51915"/>
    <lineage>
        <taxon>Eukaryota</taxon>
        <taxon>Fungi</taxon>
        <taxon>Dikarya</taxon>
        <taxon>Ascomycota</taxon>
        <taxon>Saccharomycotina</taxon>
        <taxon>Saccharomycetes</taxon>
        <taxon>Saccharomycetales</taxon>
        <taxon>Saccharomycetaceae</taxon>
        <taxon>Maudiozyma</taxon>
    </lineage>
</organism>
<keyword evidence="3" id="KW-1185">Reference proteome</keyword>
<dbReference type="EMBL" id="BTGD01000005">
    <property type="protein sequence ID" value="GMM55445.1"/>
    <property type="molecule type" value="Genomic_DNA"/>
</dbReference>
<name>A0AAV5RVK1_MAUHU</name>
<proteinExistence type="predicted"/>
<evidence type="ECO:0000313" key="3">
    <source>
        <dbReference type="Proteomes" id="UP001377567"/>
    </source>
</evidence>
<dbReference type="Pfam" id="PF17335">
    <property type="entry name" value="IES5"/>
    <property type="match status" value="1"/>
</dbReference>
<feature type="region of interest" description="Disordered" evidence="1">
    <location>
        <begin position="1"/>
        <end position="20"/>
    </location>
</feature>
<dbReference type="InterPro" id="IPR020366">
    <property type="entry name" value="Ies5"/>
</dbReference>